<dbReference type="PANTHER" id="PTHR45674">
    <property type="entry name" value="DNA LIGASE 1/3 FAMILY MEMBER"/>
    <property type="match status" value="1"/>
</dbReference>
<proteinExistence type="inferred from homology"/>
<dbReference type="Pfam" id="PF01068">
    <property type="entry name" value="DNA_ligase_A_M"/>
    <property type="match status" value="1"/>
</dbReference>
<evidence type="ECO:0000256" key="10">
    <source>
        <dbReference type="ARBA" id="ARBA00023204"/>
    </source>
</evidence>
<sequence>MLRTIIVTTPEDLIATVYLCANENQGEEELGIGKGPIVKAISEAFGKSEAEIMEKTKELGELGLVARRSRSSQAMIYKPKPLTIVKVFNTFGQIAKETGNGSKEKKQNRMKELFVATTDCESLYLTRLLQAKLRLNFTETKSPLIEAVKIVKHVFSVVPAYDTIVHALLSGEPAKSVGEILDKFQDTVFTCEYKYDGQREHIHYMEDGRFEIFSKSGKETLRSTPMLLKKPFVKSFILDCEVVAFDREKKKFLPLQILSTRARKNVNVHNIKVGVSTLAFDMLYLNGQLLIHENLNIRREKLYESFEEDPGCFQFATALTSSNVDEIQEFLEASVKDGCEDYMEDSCCSIGDSVDLVPIAAYYGEGKRAGLFGSHLLACYDGEKNEFQSICKIGTGFSEAELEDLSSSLGSKVIATAKKCYQVGDSLKPEPDVWCEPTEVWEVKAADLTISPTYLAATGIVDPNKGISLRFPRLVRVREDKTPYEATSSEQSCSKLRNAINQAKCDDDD</sequence>
<dbReference type="Gene3D" id="3.30.1490.70">
    <property type="match status" value="1"/>
</dbReference>
<keyword evidence="7" id="KW-0227">DNA damage</keyword>
<comment type="subcellular location">
    <subcellularLocation>
        <location evidence="1">Nucleus</location>
    </subcellularLocation>
</comment>
<evidence type="ECO:0000256" key="9">
    <source>
        <dbReference type="ARBA" id="ARBA00023172"/>
    </source>
</evidence>
<keyword evidence="9" id="KW-0233">DNA recombination</keyword>
<dbReference type="Proteomes" id="UP000029120">
    <property type="component" value="Chromosome 7"/>
</dbReference>
<dbReference type="Gramene" id="KFK29688">
    <property type="protein sequence ID" value="KFK29688"/>
    <property type="gene ID" value="AALP_AA7G165700"/>
</dbReference>
<dbReference type="CDD" id="cd07900">
    <property type="entry name" value="Adenylation_DNA_ligase_I_Euk"/>
    <property type="match status" value="1"/>
</dbReference>
<dbReference type="SUPFAM" id="SSF117018">
    <property type="entry name" value="ATP-dependent DNA ligase DNA-binding domain"/>
    <property type="match status" value="1"/>
</dbReference>
<keyword evidence="15" id="KW-1185">Reference proteome</keyword>
<dbReference type="GO" id="GO:0051301">
    <property type="term" value="P:cell division"/>
    <property type="evidence" value="ECO:0007669"/>
    <property type="project" value="UniProtKB-KW"/>
</dbReference>
<keyword evidence="5" id="KW-0235">DNA replication</keyword>
<dbReference type="GO" id="GO:0005634">
    <property type="term" value="C:nucleus"/>
    <property type="evidence" value="ECO:0007669"/>
    <property type="project" value="UniProtKB-SubCell"/>
</dbReference>
<accession>A0A087GII6</accession>
<dbReference type="InterPro" id="IPR012308">
    <property type="entry name" value="DNA_ligase_ATP-dep_N"/>
</dbReference>
<evidence type="ECO:0000256" key="12">
    <source>
        <dbReference type="ARBA" id="ARBA00023306"/>
    </source>
</evidence>
<dbReference type="Gene3D" id="3.30.470.30">
    <property type="entry name" value="DNA ligase/mRNA capping enzyme"/>
    <property type="match status" value="1"/>
</dbReference>
<evidence type="ECO:0000256" key="4">
    <source>
        <dbReference type="ARBA" id="ARBA00022618"/>
    </source>
</evidence>
<dbReference type="PANTHER" id="PTHR45674:SF4">
    <property type="entry name" value="DNA LIGASE 1"/>
    <property type="match status" value="1"/>
</dbReference>
<evidence type="ECO:0000313" key="15">
    <source>
        <dbReference type="Proteomes" id="UP000029120"/>
    </source>
</evidence>
<keyword evidence="4" id="KW-0132">Cell division</keyword>
<dbReference type="FunFam" id="2.40.50.140:FF:000062">
    <property type="entry name" value="DNA ligase"/>
    <property type="match status" value="1"/>
</dbReference>
<evidence type="ECO:0000256" key="8">
    <source>
        <dbReference type="ARBA" id="ARBA00022840"/>
    </source>
</evidence>
<comment type="similarity">
    <text evidence="2">Belongs to the ATP-dependent DNA ligase family.</text>
</comment>
<dbReference type="AlphaFoldDB" id="A0A087GII6"/>
<evidence type="ECO:0000256" key="3">
    <source>
        <dbReference type="ARBA" id="ARBA00022598"/>
    </source>
</evidence>
<evidence type="ECO:0000313" key="14">
    <source>
        <dbReference type="EMBL" id="KFK29688.1"/>
    </source>
</evidence>
<keyword evidence="6" id="KW-0547">Nucleotide-binding</keyword>
<dbReference type="InterPro" id="IPR012340">
    <property type="entry name" value="NA-bd_OB-fold"/>
</dbReference>
<dbReference type="Gene3D" id="2.40.50.140">
    <property type="entry name" value="Nucleic acid-binding proteins"/>
    <property type="match status" value="1"/>
</dbReference>
<dbReference type="Gene3D" id="1.10.3260.10">
    <property type="entry name" value="DNA ligase, ATP-dependent, N-terminal domain"/>
    <property type="match status" value="1"/>
</dbReference>
<dbReference type="SUPFAM" id="SSF56091">
    <property type="entry name" value="DNA ligase/mRNA capping enzyme, catalytic domain"/>
    <property type="match status" value="1"/>
</dbReference>
<evidence type="ECO:0000259" key="13">
    <source>
        <dbReference type="PROSITE" id="PS50160"/>
    </source>
</evidence>
<keyword evidence="10" id="KW-0234">DNA repair</keyword>
<organism evidence="14 15">
    <name type="scientific">Arabis alpina</name>
    <name type="common">Alpine rock-cress</name>
    <dbReference type="NCBI Taxonomy" id="50452"/>
    <lineage>
        <taxon>Eukaryota</taxon>
        <taxon>Viridiplantae</taxon>
        <taxon>Streptophyta</taxon>
        <taxon>Embryophyta</taxon>
        <taxon>Tracheophyta</taxon>
        <taxon>Spermatophyta</taxon>
        <taxon>Magnoliopsida</taxon>
        <taxon>eudicotyledons</taxon>
        <taxon>Gunneridae</taxon>
        <taxon>Pentapetalae</taxon>
        <taxon>rosids</taxon>
        <taxon>malvids</taxon>
        <taxon>Brassicales</taxon>
        <taxon>Brassicaceae</taxon>
        <taxon>Arabideae</taxon>
        <taxon>Arabis</taxon>
    </lineage>
</organism>
<feature type="domain" description="ATP-dependent DNA ligase family profile" evidence="13">
    <location>
        <begin position="268"/>
        <end position="381"/>
    </location>
</feature>
<keyword evidence="3" id="KW-0436">Ligase</keyword>
<gene>
    <name evidence="14" type="ordered locus">AALP_Aa7g165700</name>
</gene>
<dbReference type="OrthoDB" id="206088at2759"/>
<dbReference type="GO" id="GO:0005739">
    <property type="term" value="C:mitochondrion"/>
    <property type="evidence" value="ECO:0007669"/>
    <property type="project" value="TreeGrafter"/>
</dbReference>
<dbReference type="FunFam" id="3.30.470.30:FF:000002">
    <property type="entry name" value="DNA ligase"/>
    <property type="match status" value="1"/>
</dbReference>
<dbReference type="GO" id="GO:0006281">
    <property type="term" value="P:DNA repair"/>
    <property type="evidence" value="ECO:0007669"/>
    <property type="project" value="UniProtKB-KW"/>
</dbReference>
<evidence type="ECO:0000256" key="6">
    <source>
        <dbReference type="ARBA" id="ARBA00022741"/>
    </source>
</evidence>
<evidence type="ECO:0000256" key="2">
    <source>
        <dbReference type="ARBA" id="ARBA00007572"/>
    </source>
</evidence>
<protein>
    <recommendedName>
        <fullName evidence="13">ATP-dependent DNA ligase family profile domain-containing protein</fullName>
    </recommendedName>
</protein>
<dbReference type="InterPro" id="IPR050191">
    <property type="entry name" value="ATP-dep_DNA_ligase"/>
</dbReference>
<dbReference type="EMBL" id="CM002875">
    <property type="protein sequence ID" value="KFK29688.1"/>
    <property type="molecule type" value="Genomic_DNA"/>
</dbReference>
<dbReference type="PROSITE" id="PS50160">
    <property type="entry name" value="DNA_LIGASE_A3"/>
    <property type="match status" value="1"/>
</dbReference>
<dbReference type="GO" id="GO:0006310">
    <property type="term" value="P:DNA recombination"/>
    <property type="evidence" value="ECO:0007669"/>
    <property type="project" value="UniProtKB-KW"/>
</dbReference>
<dbReference type="Pfam" id="PF04679">
    <property type="entry name" value="DNA_ligase_A_C"/>
    <property type="match status" value="1"/>
</dbReference>
<keyword evidence="12" id="KW-0131">Cell cycle</keyword>
<evidence type="ECO:0000256" key="11">
    <source>
        <dbReference type="ARBA" id="ARBA00023242"/>
    </source>
</evidence>
<reference evidence="15" key="1">
    <citation type="journal article" date="2015" name="Nat. Plants">
        <title>Genome expansion of Arabis alpina linked with retrotransposition and reduced symmetric DNA methylation.</title>
        <authorList>
            <person name="Willing E.M."/>
            <person name="Rawat V."/>
            <person name="Mandakova T."/>
            <person name="Maumus F."/>
            <person name="James G.V."/>
            <person name="Nordstroem K.J."/>
            <person name="Becker C."/>
            <person name="Warthmann N."/>
            <person name="Chica C."/>
            <person name="Szarzynska B."/>
            <person name="Zytnicki M."/>
            <person name="Albani M.C."/>
            <person name="Kiefer C."/>
            <person name="Bergonzi S."/>
            <person name="Castaings L."/>
            <person name="Mateos J.L."/>
            <person name="Berns M.C."/>
            <person name="Bujdoso N."/>
            <person name="Piofczyk T."/>
            <person name="de Lorenzo L."/>
            <person name="Barrero-Sicilia C."/>
            <person name="Mateos I."/>
            <person name="Piednoel M."/>
            <person name="Hagmann J."/>
            <person name="Chen-Min-Tao R."/>
            <person name="Iglesias-Fernandez R."/>
            <person name="Schuster S.C."/>
            <person name="Alonso-Blanco C."/>
            <person name="Roudier F."/>
            <person name="Carbonero P."/>
            <person name="Paz-Ares J."/>
            <person name="Davis S.J."/>
            <person name="Pecinka A."/>
            <person name="Quesneville H."/>
            <person name="Colot V."/>
            <person name="Lysak M.A."/>
            <person name="Weigel D."/>
            <person name="Coupland G."/>
            <person name="Schneeberger K."/>
        </authorList>
    </citation>
    <scope>NUCLEOTIDE SEQUENCE [LARGE SCALE GENOMIC DNA]</scope>
    <source>
        <strain evidence="15">cv. Pajares</strain>
    </source>
</reference>
<dbReference type="GO" id="GO:0005524">
    <property type="term" value="F:ATP binding"/>
    <property type="evidence" value="ECO:0007669"/>
    <property type="project" value="UniProtKB-KW"/>
</dbReference>
<dbReference type="eggNOG" id="KOG0967">
    <property type="taxonomic scope" value="Eukaryota"/>
</dbReference>
<dbReference type="CDD" id="cd07969">
    <property type="entry name" value="OBF_DNA_ligase_I"/>
    <property type="match status" value="1"/>
</dbReference>
<dbReference type="InterPro" id="IPR036599">
    <property type="entry name" value="DNA_ligase_N_sf"/>
</dbReference>
<dbReference type="GO" id="GO:0003677">
    <property type="term" value="F:DNA binding"/>
    <property type="evidence" value="ECO:0007669"/>
    <property type="project" value="InterPro"/>
</dbReference>
<name>A0A087GII6_ARAAL</name>
<keyword evidence="8" id="KW-0067">ATP-binding</keyword>
<dbReference type="GO" id="GO:0003910">
    <property type="term" value="F:DNA ligase (ATP) activity"/>
    <property type="evidence" value="ECO:0007669"/>
    <property type="project" value="InterPro"/>
</dbReference>
<dbReference type="Pfam" id="PF04675">
    <property type="entry name" value="DNA_ligase_A_N"/>
    <property type="match status" value="1"/>
</dbReference>
<dbReference type="GO" id="GO:0006273">
    <property type="term" value="P:lagging strand elongation"/>
    <property type="evidence" value="ECO:0007669"/>
    <property type="project" value="TreeGrafter"/>
</dbReference>
<evidence type="ECO:0000256" key="5">
    <source>
        <dbReference type="ARBA" id="ARBA00022705"/>
    </source>
</evidence>
<evidence type="ECO:0000256" key="1">
    <source>
        <dbReference type="ARBA" id="ARBA00004123"/>
    </source>
</evidence>
<keyword evidence="11" id="KW-0539">Nucleus</keyword>
<evidence type="ECO:0000256" key="7">
    <source>
        <dbReference type="ARBA" id="ARBA00022763"/>
    </source>
</evidence>
<dbReference type="InterPro" id="IPR012309">
    <property type="entry name" value="DNA_ligase_ATP-dep_C"/>
</dbReference>
<dbReference type="InterPro" id="IPR012310">
    <property type="entry name" value="DNA_ligase_ATP-dep_cent"/>
</dbReference>
<dbReference type="SUPFAM" id="SSF50249">
    <property type="entry name" value="Nucleic acid-binding proteins"/>
    <property type="match status" value="1"/>
</dbReference>